<dbReference type="InterPro" id="IPR036390">
    <property type="entry name" value="WH_DNA-bd_sf"/>
</dbReference>
<dbReference type="RefSeq" id="WP_156230314.1">
    <property type="nucleotide sequence ID" value="NZ_CP046455.1"/>
</dbReference>
<gene>
    <name evidence="1" type="ORF">COCCU_03935</name>
</gene>
<sequence length="179" mass="20180" precursor="true">MSIRFILLALLLDGPRSASQLQNAFSTTTEGVWPLTISQVTQTLGRLLRDDLIETASSPGGDHFATYRLSSSGRKELNTWWNTPVRSPATEGDELVGKVILATTHPEINLIVLLDQQREALIDELRELNQWSRGLAASRTAERLNLEHRIFLLEARVRWLDRVESLADPDPTLTPENER</sequence>
<accession>A0A6B8W5Z4</accession>
<proteinExistence type="predicted"/>
<dbReference type="SUPFAM" id="SSF46785">
    <property type="entry name" value="Winged helix' DNA-binding domain"/>
    <property type="match status" value="1"/>
</dbReference>
<dbReference type="Gene3D" id="1.10.10.10">
    <property type="entry name" value="Winged helix-like DNA-binding domain superfamily/Winged helix DNA-binding domain"/>
    <property type="match status" value="1"/>
</dbReference>
<dbReference type="KEGG" id="cok:COCCU_03935"/>
<dbReference type="EMBL" id="CP046455">
    <property type="protein sequence ID" value="QGU06735.1"/>
    <property type="molecule type" value="Genomic_DNA"/>
</dbReference>
<evidence type="ECO:0000313" key="2">
    <source>
        <dbReference type="Proteomes" id="UP000424462"/>
    </source>
</evidence>
<dbReference type="AlphaFoldDB" id="A0A6B8W5Z4"/>
<dbReference type="Proteomes" id="UP000424462">
    <property type="component" value="Chromosome"/>
</dbReference>
<keyword evidence="2" id="KW-1185">Reference proteome</keyword>
<protein>
    <submittedName>
        <fullName evidence="1">Uncharacterized protein</fullName>
    </submittedName>
</protein>
<reference evidence="1 2" key="1">
    <citation type="submission" date="2019-11" db="EMBL/GenBank/DDBJ databases">
        <title>Complete genome sequence of Corynebacterium kalinowskii 1959, a novel Corynebacterium species isolated from soil of a small paddock in Vilsendorf, Germany.</title>
        <authorList>
            <person name="Schaffert L."/>
            <person name="Ruwe M."/>
            <person name="Milse J."/>
            <person name="Hanuschka K."/>
            <person name="Ortseifen V."/>
            <person name="Droste J."/>
            <person name="Brandt D."/>
            <person name="Schlueter L."/>
            <person name="Kutter Y."/>
            <person name="Vinke S."/>
            <person name="Viehoefer P."/>
            <person name="Jacob L."/>
            <person name="Luebke N.-C."/>
            <person name="Schulte-Berndt E."/>
            <person name="Hain C."/>
            <person name="Linder M."/>
            <person name="Schmidt P."/>
            <person name="Wollenschlaeger L."/>
            <person name="Luttermann T."/>
            <person name="Thieme E."/>
            <person name="Hassa J."/>
            <person name="Haak M."/>
            <person name="Wittchen M."/>
            <person name="Mentz A."/>
            <person name="Persicke M."/>
            <person name="Busche T."/>
            <person name="Ruckert C."/>
        </authorList>
    </citation>
    <scope>NUCLEOTIDE SEQUENCE [LARGE SCALE GENOMIC DNA]</scope>
    <source>
        <strain evidence="1 2">2039</strain>
    </source>
</reference>
<evidence type="ECO:0000313" key="1">
    <source>
        <dbReference type="EMBL" id="QGU06735.1"/>
    </source>
</evidence>
<organism evidence="1 2">
    <name type="scientific">Corynebacterium occultum</name>
    <dbReference type="NCBI Taxonomy" id="2675219"/>
    <lineage>
        <taxon>Bacteria</taxon>
        <taxon>Bacillati</taxon>
        <taxon>Actinomycetota</taxon>
        <taxon>Actinomycetes</taxon>
        <taxon>Mycobacteriales</taxon>
        <taxon>Corynebacteriaceae</taxon>
        <taxon>Corynebacterium</taxon>
    </lineage>
</organism>
<dbReference type="InterPro" id="IPR036388">
    <property type="entry name" value="WH-like_DNA-bd_sf"/>
</dbReference>
<name>A0A6B8W5Z4_9CORY</name>